<organism evidence="1 2">
    <name type="scientific">Pseudomonas nitroreducens</name>
    <dbReference type="NCBI Taxonomy" id="46680"/>
    <lineage>
        <taxon>Bacteria</taxon>
        <taxon>Pseudomonadati</taxon>
        <taxon>Pseudomonadota</taxon>
        <taxon>Gammaproteobacteria</taxon>
        <taxon>Pseudomonadales</taxon>
        <taxon>Pseudomonadaceae</taxon>
        <taxon>Pseudomonas</taxon>
    </lineage>
</organism>
<dbReference type="Gene3D" id="3.40.50.10320">
    <property type="entry name" value="LmbE-like"/>
    <property type="match status" value="1"/>
</dbReference>
<dbReference type="PANTHER" id="PTHR12993:SF29">
    <property type="entry name" value="BLR3841 PROTEIN"/>
    <property type="match status" value="1"/>
</dbReference>
<name>A0A6G6IX45_PSENT</name>
<dbReference type="InterPro" id="IPR003737">
    <property type="entry name" value="GlcNAc_PI_deacetylase-related"/>
</dbReference>
<dbReference type="EMBL" id="CP049140">
    <property type="protein sequence ID" value="QIE87776.1"/>
    <property type="molecule type" value="Genomic_DNA"/>
</dbReference>
<dbReference type="Pfam" id="PF02585">
    <property type="entry name" value="PIG-L"/>
    <property type="match status" value="1"/>
</dbReference>
<sequence length="248" mass="27504">MSQAQNLIAGTQGTPPSLWRSCIQLERLPRLRREELVPPGRRLVVVAPHPDDEVLGCGGLLASLAAQGCAGLLVSVTDGEASHPGSTHWTADTLRQTRIVESRSALARLGIDLGQWQWRRLRLPDGGVTAAALRDPLRALLRPGDRLVSTWREDGHCDHEQVGLACAQLAAECGARHFETPIWAWHWAFPGDPRLPWSRARRLDLDDEALRRKRQALEAHASQLQGSTPILSARLLETLLQPFEVYFL</sequence>
<dbReference type="RefSeq" id="WP_024762566.1">
    <property type="nucleotide sequence ID" value="NZ_CP049140.1"/>
</dbReference>
<gene>
    <name evidence="1" type="ORF">G5B91_16455</name>
</gene>
<dbReference type="PANTHER" id="PTHR12993">
    <property type="entry name" value="N-ACETYLGLUCOSAMINYL-PHOSPHATIDYLINOSITOL DE-N-ACETYLASE-RELATED"/>
    <property type="match status" value="1"/>
</dbReference>
<accession>A0A6G6IX45</accession>
<reference evidence="1 2" key="1">
    <citation type="submission" date="2020-02" db="EMBL/GenBank/DDBJ databases">
        <title>Integrative conjugative elements (ICEs) and plasmids drive adaptation of Pseudomonas nitroreducens strain HBP1 to wastewater environment.</title>
        <authorList>
            <person name="Sentchilo V."/>
            <person name="Carraro N."/>
            <person name="Bertelli C."/>
            <person name="van der Meer J.R."/>
        </authorList>
    </citation>
    <scope>NUCLEOTIDE SEQUENCE [LARGE SCALE GENOMIC DNA]</scope>
    <source>
        <strain evidence="1 2">HBP1</strain>
    </source>
</reference>
<proteinExistence type="predicted"/>
<evidence type="ECO:0000313" key="1">
    <source>
        <dbReference type="EMBL" id="QIE87776.1"/>
    </source>
</evidence>
<dbReference type="GO" id="GO:0016811">
    <property type="term" value="F:hydrolase activity, acting on carbon-nitrogen (but not peptide) bonds, in linear amides"/>
    <property type="evidence" value="ECO:0007669"/>
    <property type="project" value="TreeGrafter"/>
</dbReference>
<protein>
    <submittedName>
        <fullName evidence="1">PIG-L family deacetylase</fullName>
    </submittedName>
</protein>
<dbReference type="AlphaFoldDB" id="A0A6G6IX45"/>
<dbReference type="Proteomes" id="UP000501063">
    <property type="component" value="Chromosome"/>
</dbReference>
<dbReference type="InterPro" id="IPR024078">
    <property type="entry name" value="LmbE-like_dom_sf"/>
</dbReference>
<evidence type="ECO:0000313" key="2">
    <source>
        <dbReference type="Proteomes" id="UP000501063"/>
    </source>
</evidence>
<dbReference type="KEGG" id="pnt:G5B91_16455"/>
<dbReference type="SUPFAM" id="SSF102588">
    <property type="entry name" value="LmbE-like"/>
    <property type="match status" value="1"/>
</dbReference>